<dbReference type="KEGG" id="fek:C1H87_15825"/>
<dbReference type="PANTHER" id="PTHR32305:SF15">
    <property type="entry name" value="PROTEIN RHSA-RELATED"/>
    <property type="match status" value="1"/>
</dbReference>
<dbReference type="RefSeq" id="WP_102756747.1">
    <property type="nucleotide sequence ID" value="NZ_CP025791.1"/>
</dbReference>
<dbReference type="InterPro" id="IPR022385">
    <property type="entry name" value="Rhs_assc_core"/>
</dbReference>
<evidence type="ECO:0000313" key="3">
    <source>
        <dbReference type="EMBL" id="AUP80095.1"/>
    </source>
</evidence>
<dbReference type="Gene3D" id="2.180.10.10">
    <property type="entry name" value="RHS repeat-associated core"/>
    <property type="match status" value="1"/>
</dbReference>
<sequence>MKKFIKTKAIVSLYFMLFITIQAKSQDIFISGEYEVNIGIEYTYNIETNIFYNYTSWSMLHGGTITQYHYENGIATGVSVIWDESIRVNPGNSPQLSVVIVDLNTSMDYYGNKSVREKQPIVYPEPLSVDQNYVKTTTYRVPLSIDSTYNTTNNSKKESITYIDEFGRPLQQIALKAGGNQQDIVTPYEYDEFGRQTKEYLPYAVSSSNNGAVRVKPIEEIYNFYNKSKFDNTKNPYSEKILENSPLSRITEQAAPGKDWKYIKSYFGQPNITHTIKFEYNTNKLDIQDLSKDNVKLYQVNFVNNDKKNPTLVDNDRFYEKSTLYKTTTKDENWNFIQEYIKDHTTEEFKNKQGQVILKRTYNQDIKHDTYYVYDDFGNLTYVIPPKVNTTDGISATELKELCYQYVYDNRNRLVEKQLPGKEREYIIYNNADQPILTQDANQRSAGMWLFTKYDALGRVAYTGKATSTNTTSREAIQNEVNTFTGSLWVTQGSTATNYGGVNMYYNNGAYPNGTGSLVTLSEILTVNYYDSYVDRPTGAPTSIVLMESPTNETNLTSTKGLATVSKVKVLDVTGANVWINTLTYYDAKSRPVYVYNENTYLGTVDIVENKLDFVGRVLKSKTTHTKNNVTITTLDNFTYDHVGRLKTQTQCIGDETMGYECPGGNPTDLDLNLSGTINTDHAAGNSITITNATILPNTRLWISTESQEVVVSNTYDDLGQLESKGVGGKALNNRLQTVDYAYNVRGWLKQINDPSTLGNDLFAFKIGYNEGANALYNGNISSTQWKTANTDNSLKTYNYRYDALNRITNATDNSERYNLSSISYDKNGNITNLTRTGHVVDNPVATNNAHFGTMDQLSYTYQANSNKLLKVTDAAAIDKYGFKDDAINTAADTSDDYTYDLNGNMLTDANKGISTNITYNHLNLPTQVTLGGGNISYIYDATGTKLKKVVSTGATTEYAANFVYESGSLKFFNHPEGYVDVNGSSYSYVYQYKDHLGNVRLSYKDSDNDGVAETSEILEENNYYPFGLRHKGYNNNPVTNHPYKYNGKELNEELGLNWYDFGARNYDASLGRWMNLDPLAEKYYEWSPYNYVKNSPITLVDPDGLDVILFIWLTSEGNFGHSGVAVSNYKKDDDGNYITDEDGNYIEDGTYTYYDLFPKDGITEKNAFDPQSPDFNLGNEIQGSIRTVEDLQELIQSDGMDSQADGILLTETDFKTDKVIKERLEDIKNSEYTLYDSANMNCSTFCREAYEGMIQAKEQSSPGLNNLPFLPKKFGKESDSYDGKNYTFSTPHALFRSVRALKSTYVIKDPGKAVNKGFKEALGAGGSKKSRKKN</sequence>
<dbReference type="InterPro" id="IPR045619">
    <property type="entry name" value="DUF6443"/>
</dbReference>
<evidence type="ECO:0000256" key="1">
    <source>
        <dbReference type="SAM" id="SignalP"/>
    </source>
</evidence>
<keyword evidence="4" id="KW-1185">Reference proteome</keyword>
<feature type="signal peptide" evidence="1">
    <location>
        <begin position="1"/>
        <end position="23"/>
    </location>
</feature>
<dbReference type="PANTHER" id="PTHR32305">
    <property type="match status" value="1"/>
</dbReference>
<dbReference type="Proteomes" id="UP000235826">
    <property type="component" value="Chromosome"/>
</dbReference>
<keyword evidence="1" id="KW-0732">Signal</keyword>
<accession>A0A2K9PSR3</accession>
<proteinExistence type="predicted"/>
<dbReference type="OrthoDB" id="2972467at2"/>
<evidence type="ECO:0000313" key="4">
    <source>
        <dbReference type="Proteomes" id="UP000235826"/>
    </source>
</evidence>
<reference evidence="3 4" key="1">
    <citation type="submission" date="2018-01" db="EMBL/GenBank/DDBJ databases">
        <title>Complete genome sequence of Flavivirga eckloniae ECD14 isolated from seaweed Ecklonia cava.</title>
        <authorList>
            <person name="Lee J.H."/>
            <person name="Baik K.S."/>
            <person name="Seong C.N."/>
        </authorList>
    </citation>
    <scope>NUCLEOTIDE SEQUENCE [LARGE SCALE GENOMIC DNA]</scope>
    <source>
        <strain evidence="3 4">ECD14</strain>
    </source>
</reference>
<name>A0A2K9PSR3_9FLAO</name>
<gene>
    <name evidence="3" type="ORF">C1H87_15825</name>
</gene>
<dbReference type="NCBIfam" id="TIGR03696">
    <property type="entry name" value="Rhs_assc_core"/>
    <property type="match status" value="1"/>
</dbReference>
<organism evidence="3 4">
    <name type="scientific">Flavivirga eckloniae</name>
    <dbReference type="NCBI Taxonomy" id="1803846"/>
    <lineage>
        <taxon>Bacteria</taxon>
        <taxon>Pseudomonadati</taxon>
        <taxon>Bacteroidota</taxon>
        <taxon>Flavobacteriia</taxon>
        <taxon>Flavobacteriales</taxon>
        <taxon>Flavobacteriaceae</taxon>
        <taxon>Flavivirga</taxon>
    </lineage>
</organism>
<feature type="chain" id="PRO_5014623182" description="DUF6443 domain-containing protein" evidence="1">
    <location>
        <begin position="24"/>
        <end position="1335"/>
    </location>
</feature>
<evidence type="ECO:0000259" key="2">
    <source>
        <dbReference type="Pfam" id="PF20041"/>
    </source>
</evidence>
<dbReference type="InterPro" id="IPR050708">
    <property type="entry name" value="T6SS_VgrG/RHS"/>
</dbReference>
<protein>
    <recommendedName>
        <fullName evidence="2">DUF6443 domain-containing protein</fullName>
    </recommendedName>
</protein>
<dbReference type="Pfam" id="PF20041">
    <property type="entry name" value="DUF6443"/>
    <property type="match status" value="1"/>
</dbReference>
<dbReference type="EMBL" id="CP025791">
    <property type="protein sequence ID" value="AUP80095.1"/>
    <property type="molecule type" value="Genomic_DNA"/>
</dbReference>
<feature type="domain" description="DUF6443" evidence="2">
    <location>
        <begin position="135"/>
        <end position="262"/>
    </location>
</feature>